<organism evidence="1 2">
    <name type="scientific">Vibrio owensii</name>
    <dbReference type="NCBI Taxonomy" id="696485"/>
    <lineage>
        <taxon>Bacteria</taxon>
        <taxon>Pseudomonadati</taxon>
        <taxon>Pseudomonadota</taxon>
        <taxon>Gammaproteobacteria</taxon>
        <taxon>Vibrionales</taxon>
        <taxon>Vibrionaceae</taxon>
        <taxon>Vibrio</taxon>
    </lineage>
</organism>
<evidence type="ECO:0000313" key="2">
    <source>
        <dbReference type="Proteomes" id="UP001295420"/>
    </source>
</evidence>
<accession>A0AAU9Q4Y0</accession>
<protein>
    <submittedName>
        <fullName evidence="1">Uncharacterized protein</fullName>
    </submittedName>
</protein>
<dbReference type="AlphaFoldDB" id="A0AAU9Q4Y0"/>
<proteinExistence type="predicted"/>
<gene>
    <name evidence="1" type="ORF">THF1D04_20235</name>
</gene>
<reference evidence="1" key="1">
    <citation type="submission" date="2022-01" db="EMBL/GenBank/DDBJ databases">
        <authorList>
            <person name="Lagorce A."/>
        </authorList>
    </citation>
    <scope>NUCLEOTIDE SEQUENCE</scope>
    <source>
        <strain evidence="1">Th15_F1_D04</strain>
    </source>
</reference>
<dbReference type="EMBL" id="CAKMTQ010000012">
    <property type="protein sequence ID" value="CAH1526166.1"/>
    <property type="molecule type" value="Genomic_DNA"/>
</dbReference>
<evidence type="ECO:0000313" key="1">
    <source>
        <dbReference type="EMBL" id="CAH1526166.1"/>
    </source>
</evidence>
<dbReference type="Proteomes" id="UP001295420">
    <property type="component" value="Unassembled WGS sequence"/>
</dbReference>
<sequence>MLLTLVFLTLVKQWLIKHYSLDPKQKHFPTKPRNCVRLIE</sequence>
<comment type="caution">
    <text evidence="1">The sequence shown here is derived from an EMBL/GenBank/DDBJ whole genome shotgun (WGS) entry which is preliminary data.</text>
</comment>
<name>A0AAU9Q4Y0_9VIBR</name>